<feature type="non-terminal residue" evidence="1">
    <location>
        <position position="1"/>
    </location>
</feature>
<keyword evidence="2" id="KW-1185">Reference proteome</keyword>
<reference evidence="2" key="1">
    <citation type="journal article" date="2019" name="Curr. Biol.">
        <title>Genome Sequence of Striga asiatica Provides Insight into the Evolution of Plant Parasitism.</title>
        <authorList>
            <person name="Yoshida S."/>
            <person name="Kim S."/>
            <person name="Wafula E.K."/>
            <person name="Tanskanen J."/>
            <person name="Kim Y.M."/>
            <person name="Honaas L."/>
            <person name="Yang Z."/>
            <person name="Spallek T."/>
            <person name="Conn C.E."/>
            <person name="Ichihashi Y."/>
            <person name="Cheong K."/>
            <person name="Cui S."/>
            <person name="Der J.P."/>
            <person name="Gundlach H."/>
            <person name="Jiao Y."/>
            <person name="Hori C."/>
            <person name="Ishida J.K."/>
            <person name="Kasahara H."/>
            <person name="Kiba T."/>
            <person name="Kim M.S."/>
            <person name="Koo N."/>
            <person name="Laohavisit A."/>
            <person name="Lee Y.H."/>
            <person name="Lumba S."/>
            <person name="McCourt P."/>
            <person name="Mortimer J.C."/>
            <person name="Mutuku J.M."/>
            <person name="Nomura T."/>
            <person name="Sasaki-Sekimoto Y."/>
            <person name="Seto Y."/>
            <person name="Wang Y."/>
            <person name="Wakatake T."/>
            <person name="Sakakibara H."/>
            <person name="Demura T."/>
            <person name="Yamaguchi S."/>
            <person name="Yoneyama K."/>
            <person name="Manabe R.I."/>
            <person name="Nelson D.C."/>
            <person name="Schulman A.H."/>
            <person name="Timko M.P."/>
            <person name="dePamphilis C.W."/>
            <person name="Choi D."/>
            <person name="Shirasu K."/>
        </authorList>
    </citation>
    <scope>NUCLEOTIDE SEQUENCE [LARGE SCALE GENOMIC DNA]</scope>
    <source>
        <strain evidence="2">cv. UVA1</strain>
    </source>
</reference>
<dbReference type="Proteomes" id="UP000325081">
    <property type="component" value="Unassembled WGS sequence"/>
</dbReference>
<accession>A0A5A7P925</accession>
<evidence type="ECO:0000313" key="1">
    <source>
        <dbReference type="EMBL" id="GER29269.1"/>
    </source>
</evidence>
<gene>
    <name evidence="1" type="ORF">STAS_05117</name>
</gene>
<sequence>VQTPLATVTFPNTKHLYQTHPQLPGGRWGWWCGEHWRHSREDGVLINADICIPRQGHEGCHKAGVARQSGLRVVVVGANVLEAIVPIRSGHHSSHNGVWVGLFRVPPPPAPLAVVLHLVLGNGGPSMVNVFWVMAPESHQVAHLPRKLGPQYHPGVSAAFILWQGMQRLRHTEAAEGPHGSTGSCHLFRRVEGMGLPRVLLNDV</sequence>
<dbReference type="EMBL" id="BKCP01003447">
    <property type="protein sequence ID" value="GER29269.1"/>
    <property type="molecule type" value="Genomic_DNA"/>
</dbReference>
<organism evidence="1 2">
    <name type="scientific">Striga asiatica</name>
    <name type="common">Asiatic witchweed</name>
    <name type="synonym">Buchnera asiatica</name>
    <dbReference type="NCBI Taxonomy" id="4170"/>
    <lineage>
        <taxon>Eukaryota</taxon>
        <taxon>Viridiplantae</taxon>
        <taxon>Streptophyta</taxon>
        <taxon>Embryophyta</taxon>
        <taxon>Tracheophyta</taxon>
        <taxon>Spermatophyta</taxon>
        <taxon>Magnoliopsida</taxon>
        <taxon>eudicotyledons</taxon>
        <taxon>Gunneridae</taxon>
        <taxon>Pentapetalae</taxon>
        <taxon>asterids</taxon>
        <taxon>lamiids</taxon>
        <taxon>Lamiales</taxon>
        <taxon>Orobanchaceae</taxon>
        <taxon>Buchnereae</taxon>
        <taxon>Striga</taxon>
    </lineage>
</organism>
<comment type="caution">
    <text evidence="1">The sequence shown here is derived from an EMBL/GenBank/DDBJ whole genome shotgun (WGS) entry which is preliminary data.</text>
</comment>
<name>A0A5A7P925_STRAF</name>
<protein>
    <submittedName>
        <fullName evidence="1">Nucleoside diphosphate-linked moiety X motif 22</fullName>
    </submittedName>
</protein>
<evidence type="ECO:0000313" key="2">
    <source>
        <dbReference type="Proteomes" id="UP000325081"/>
    </source>
</evidence>
<dbReference type="AlphaFoldDB" id="A0A5A7P925"/>
<proteinExistence type="predicted"/>